<comment type="caution">
    <text evidence="10">The sequence shown here is derived from an EMBL/GenBank/DDBJ whole genome shotgun (WGS) entry which is preliminary data.</text>
</comment>
<dbReference type="Proteomes" id="UP000292136">
    <property type="component" value="Unassembled WGS sequence"/>
</dbReference>
<evidence type="ECO:0000256" key="2">
    <source>
        <dbReference type="ARBA" id="ARBA00012865"/>
    </source>
</evidence>
<evidence type="ECO:0000256" key="6">
    <source>
        <dbReference type="RuleBase" id="RU361140"/>
    </source>
</evidence>
<dbReference type="InterPro" id="IPR001460">
    <property type="entry name" value="PCN-bd_Tpept"/>
</dbReference>
<organism evidence="10 11">
    <name type="scientific">Azospira oryzae</name>
    <dbReference type="NCBI Taxonomy" id="146939"/>
    <lineage>
        <taxon>Bacteria</taxon>
        <taxon>Pseudomonadati</taxon>
        <taxon>Pseudomonadota</taxon>
        <taxon>Betaproteobacteria</taxon>
        <taxon>Rhodocyclales</taxon>
        <taxon>Rhodocyclaceae</taxon>
        <taxon>Azospira</taxon>
    </lineage>
</organism>
<reference evidence="10 11" key="1">
    <citation type="submission" date="2019-02" db="EMBL/GenBank/DDBJ databases">
        <title>Genomic Encyclopedia of Type Strains, Phase IV (KMG-IV): sequencing the most valuable type-strain genomes for metagenomic binning, comparative biology and taxonomic classification.</title>
        <authorList>
            <person name="Goeker M."/>
        </authorList>
    </citation>
    <scope>NUCLEOTIDE SEQUENCE [LARGE SCALE GENOMIC DNA]</scope>
    <source>
        <strain evidence="10 11">DSM 21223</strain>
    </source>
</reference>
<feature type="chain" id="PRO_5047546726" description="Beta-lactamase" evidence="8">
    <location>
        <begin position="25"/>
        <end position="302"/>
    </location>
</feature>
<evidence type="ECO:0000256" key="3">
    <source>
        <dbReference type="ARBA" id="ARBA00022729"/>
    </source>
</evidence>
<dbReference type="SUPFAM" id="SSF56601">
    <property type="entry name" value="beta-lactamase/transpeptidase-like"/>
    <property type="match status" value="1"/>
</dbReference>
<proteinExistence type="inferred from homology"/>
<dbReference type="InterPro" id="IPR012338">
    <property type="entry name" value="Beta-lactam/transpept-like"/>
</dbReference>
<feature type="domain" description="Penicillin-binding protein transpeptidase" evidence="9">
    <location>
        <begin position="55"/>
        <end position="260"/>
    </location>
</feature>
<comment type="similarity">
    <text evidence="1 6">Belongs to the class-D beta-lactamase family.</text>
</comment>
<comment type="catalytic activity">
    <reaction evidence="6">
        <text>a beta-lactam + H2O = a substituted beta-amino acid</text>
        <dbReference type="Rhea" id="RHEA:20401"/>
        <dbReference type="ChEBI" id="CHEBI:15377"/>
        <dbReference type="ChEBI" id="CHEBI:35627"/>
        <dbReference type="ChEBI" id="CHEBI:140347"/>
        <dbReference type="EC" id="3.5.2.6"/>
    </reaction>
</comment>
<evidence type="ECO:0000259" key="9">
    <source>
        <dbReference type="Pfam" id="PF00905"/>
    </source>
</evidence>
<keyword evidence="3 8" id="KW-0732">Signal</keyword>
<evidence type="ECO:0000313" key="11">
    <source>
        <dbReference type="Proteomes" id="UP000292136"/>
    </source>
</evidence>
<dbReference type="InterPro" id="IPR002137">
    <property type="entry name" value="Beta-lactam_class-D_AS"/>
</dbReference>
<gene>
    <name evidence="10" type="ORF">EV678_0016</name>
</gene>
<dbReference type="Pfam" id="PF00905">
    <property type="entry name" value="Transpeptidase"/>
    <property type="match status" value="1"/>
</dbReference>
<feature type="compositionally biased region" description="Pro residues" evidence="7">
    <location>
        <begin position="292"/>
        <end position="302"/>
    </location>
</feature>
<keyword evidence="11" id="KW-1185">Reference proteome</keyword>
<dbReference type="RefSeq" id="WP_130458063.1">
    <property type="nucleotide sequence ID" value="NZ_SHKM01000001.1"/>
</dbReference>
<name>A0ABY0IT71_9RHOO</name>
<feature type="region of interest" description="Disordered" evidence="7">
    <location>
        <begin position="283"/>
        <end position="302"/>
    </location>
</feature>
<evidence type="ECO:0000256" key="1">
    <source>
        <dbReference type="ARBA" id="ARBA00007898"/>
    </source>
</evidence>
<protein>
    <recommendedName>
        <fullName evidence="2 6">Beta-lactamase</fullName>
        <ecNumber evidence="2 6">3.5.2.6</ecNumber>
    </recommendedName>
</protein>
<feature type="signal peptide" evidence="8">
    <location>
        <begin position="1"/>
        <end position="24"/>
    </location>
</feature>
<keyword evidence="4 6" id="KW-0378">Hydrolase</keyword>
<dbReference type="EMBL" id="SHKM01000001">
    <property type="protein sequence ID" value="RZT89236.1"/>
    <property type="molecule type" value="Genomic_DNA"/>
</dbReference>
<evidence type="ECO:0000256" key="8">
    <source>
        <dbReference type="SAM" id="SignalP"/>
    </source>
</evidence>
<sequence>MMKFHVVRSLVFCLLLLGGGVAARAETADERPEWGAFFAAAEARGTMVVADRRGGGHRLWRYDAERAARRYVPASTFKIAHALMALESGVLRDEFQVLPWDGVQRSIPAWNRDQDLRSSMRASVVWVYQGFARQIGEARARRLLQAMDYGNAEPSGGEDGYWLDGKLRISAEEQVAFLERLYRNQLPLALAHQRLVKDVMIVEAGRDWILRAKTGWDGRIGWWVGWVEWPQGPVFFALNLDTPGRMADLPKREGVARAILAAIGALPAAAPVLPSGASGANASGAMTGAVSPTPPGTALPGK</sequence>
<evidence type="ECO:0000256" key="7">
    <source>
        <dbReference type="SAM" id="MobiDB-lite"/>
    </source>
</evidence>
<keyword evidence="5 6" id="KW-0046">Antibiotic resistance</keyword>
<evidence type="ECO:0000256" key="5">
    <source>
        <dbReference type="ARBA" id="ARBA00023251"/>
    </source>
</evidence>
<dbReference type="PROSITE" id="PS00337">
    <property type="entry name" value="BETA_LACTAMASE_D"/>
    <property type="match status" value="1"/>
</dbReference>
<evidence type="ECO:0000256" key="4">
    <source>
        <dbReference type="ARBA" id="ARBA00022801"/>
    </source>
</evidence>
<accession>A0ABY0IT71</accession>
<dbReference type="Gene3D" id="3.40.710.10">
    <property type="entry name" value="DD-peptidase/beta-lactamase superfamily"/>
    <property type="match status" value="1"/>
</dbReference>
<dbReference type="NCBIfam" id="NF012161">
    <property type="entry name" value="bla_class_D_main"/>
    <property type="match status" value="1"/>
</dbReference>
<dbReference type="EC" id="3.5.2.6" evidence="2 6"/>
<evidence type="ECO:0000313" key="10">
    <source>
        <dbReference type="EMBL" id="RZT89236.1"/>
    </source>
</evidence>